<evidence type="ECO:0000256" key="1">
    <source>
        <dbReference type="ARBA" id="ARBA00022723"/>
    </source>
</evidence>
<proteinExistence type="predicted"/>
<dbReference type="Gene3D" id="3.40.50.150">
    <property type="entry name" value="Vaccinia Virus protein VP39"/>
    <property type="match status" value="1"/>
</dbReference>
<dbReference type="Proteomes" id="UP000002489">
    <property type="component" value="Unassembled WGS sequence"/>
</dbReference>
<name>A0A0D2XFW1_FUSOF</name>
<reference evidence="3" key="2">
    <citation type="submission" date="2025-08" db="UniProtKB">
        <authorList>
            <consortium name="EnsemblFungi"/>
        </authorList>
    </citation>
    <scope>IDENTIFICATION</scope>
    <source>
        <strain evidence="3">4287 / CBS 123668 / FGSC 9935 / NRRL 34936</strain>
    </source>
</reference>
<dbReference type="InterPro" id="IPR029063">
    <property type="entry name" value="SAM-dependent_MTases_sf"/>
</dbReference>
<dbReference type="Gene3D" id="1.10.1200.270">
    <property type="entry name" value="Methyltransferase, alpha-helical capping domain"/>
    <property type="match status" value="1"/>
</dbReference>
<dbReference type="EnsemblFungi" id="FOXG_02800T0">
    <property type="protein sequence ID" value="FOXG_02800P0"/>
    <property type="gene ID" value="FOXG_02800"/>
</dbReference>
<sequence>MASNQNPVRIAMRDKHYNERSEIQNAAMKAGLDLIPNFSDRDNLVVVDYGTAQGANSIEPVKKAISTLPDGAIASLIFEDTPFNDFGTLAKTVSDSFSNEDSKIQIVPSLVPLGFYQQVVPTSQADIGFSWSSFNYLENIPSVSLDATASPAEFAVARHKALAAAGHRDLIKLLKLRAKETRSGGYLIAAIGGQAPEGESTPSKPGSQVLQAGLMRMVGEGKLSLPELMQMAIFPSHERTPKEVQAALEDEAVAPLWEVESLEPKLIVQPAWQVYQDKAKANESEKDEALKEYARVAINNVVSASGWFWIDVLKRSRGQDWDGGEAFLEEFINITVEEFITKFADFKLEIWYNYIKLKRTDEKA</sequence>
<keyword evidence="2" id="KW-0460">Magnesium</keyword>
<protein>
    <submittedName>
        <fullName evidence="3">Uncharacterized protein</fullName>
    </submittedName>
</protein>
<evidence type="ECO:0000313" key="4">
    <source>
        <dbReference type="Proteomes" id="UP000002489"/>
    </source>
</evidence>
<evidence type="ECO:0000313" key="3">
    <source>
        <dbReference type="EnsemblFungi" id="FOXG_02800P0"/>
    </source>
</evidence>
<dbReference type="Pfam" id="PF03492">
    <property type="entry name" value="Methyltransf_7"/>
    <property type="match status" value="1"/>
</dbReference>
<evidence type="ECO:0000256" key="2">
    <source>
        <dbReference type="ARBA" id="ARBA00022842"/>
    </source>
</evidence>
<reference evidence="4" key="1">
    <citation type="journal article" date="2012" name="Mol. Plant Microbe Interact.">
        <title>A highly conserved effector in Fusarium oxysporum is required for full virulence on Arabidopsis.</title>
        <authorList>
            <person name="Thatcher L.F."/>
            <person name="Gardiner D.M."/>
            <person name="Kazan K."/>
            <person name="Manners J."/>
        </authorList>
    </citation>
    <scope>NUCLEOTIDE SEQUENCE [LARGE SCALE GENOMIC DNA]</scope>
    <source>
        <strain evidence="4">Fo5176</strain>
    </source>
</reference>
<accession>A0A0D2XFW1</accession>
<dbReference type="AlphaFoldDB" id="A0A0D2XFW1"/>
<dbReference type="VEuPathDB" id="FungiDB:FOXG_02800"/>
<dbReference type="InterPro" id="IPR005299">
    <property type="entry name" value="MeTrfase_7"/>
</dbReference>
<dbReference type="GO" id="GO:0046872">
    <property type="term" value="F:metal ion binding"/>
    <property type="evidence" value="ECO:0007669"/>
    <property type="project" value="UniProtKB-KW"/>
</dbReference>
<keyword evidence="1" id="KW-0479">Metal-binding</keyword>
<dbReference type="InterPro" id="IPR042086">
    <property type="entry name" value="MeTrfase_capping"/>
</dbReference>
<dbReference type="SUPFAM" id="SSF53335">
    <property type="entry name" value="S-adenosyl-L-methionine-dependent methyltransferases"/>
    <property type="match status" value="1"/>
</dbReference>
<organism evidence="3 4">
    <name type="scientific">Fusarium oxysporum (strain Fo5176)</name>
    <name type="common">Fusarium vascular wilt</name>
    <dbReference type="NCBI Taxonomy" id="660025"/>
    <lineage>
        <taxon>Eukaryota</taxon>
        <taxon>Fungi</taxon>
        <taxon>Dikarya</taxon>
        <taxon>Ascomycota</taxon>
        <taxon>Pezizomycotina</taxon>
        <taxon>Sordariomycetes</taxon>
        <taxon>Hypocreomycetidae</taxon>
        <taxon>Hypocreales</taxon>
        <taxon>Nectriaceae</taxon>
        <taxon>Fusarium</taxon>
        <taxon>Fusarium oxysporum species complex</taxon>
    </lineage>
</organism>
<gene>
    <name evidence="3" type="primary">28944969</name>
</gene>
<dbReference type="GO" id="GO:0008168">
    <property type="term" value="F:methyltransferase activity"/>
    <property type="evidence" value="ECO:0007669"/>
    <property type="project" value="InterPro"/>
</dbReference>
<dbReference type="PANTHER" id="PTHR31009">
    <property type="entry name" value="S-ADENOSYL-L-METHIONINE:CARBOXYL METHYLTRANSFERASE FAMILY PROTEIN"/>
    <property type="match status" value="1"/>
</dbReference>